<gene>
    <name evidence="7" type="primary">aspS</name>
    <name evidence="9" type="ordered locus">Halsa_1637</name>
</gene>
<dbReference type="GO" id="GO:0005524">
    <property type="term" value="F:ATP binding"/>
    <property type="evidence" value="ECO:0007669"/>
    <property type="project" value="UniProtKB-UniRule"/>
</dbReference>
<dbReference type="InterPro" id="IPR047089">
    <property type="entry name" value="Asp-tRNA-ligase_1_N"/>
</dbReference>
<keyword evidence="7" id="KW-0963">Cytoplasm</keyword>
<evidence type="ECO:0000256" key="4">
    <source>
        <dbReference type="ARBA" id="ARBA00022840"/>
    </source>
</evidence>
<comment type="subunit">
    <text evidence="7">Homodimer.</text>
</comment>
<dbReference type="SUPFAM" id="SSF55681">
    <property type="entry name" value="Class II aaRS and biotin synthetases"/>
    <property type="match status" value="1"/>
</dbReference>
<dbReference type="CDD" id="cd04317">
    <property type="entry name" value="EcAspRS_like_N"/>
    <property type="match status" value="1"/>
</dbReference>
<sequence length="591" mass="67235">MGETIKDFKRTHLCGEISKKNESQEIIIMGWVQKRRDHGGVIFADIRDRSGIIQVVFNPDIGEESFSKADQLRSEYVVAVKGEVELRPEGNINPDIYTGEIEIKCQELRILDKAKTPPIQVEDDIDAGEDIRLKYRYLDLRRPKMTQIVGLRHKITKATRDYLDQNGFWEIETPILTKSTPEGARDYLVPSRVNPGQFFALPQSPQIFKQLLMVSGMERYFQIARCFRDEDLRANRQPEFTQIDMEMSFVNREDVFEITNGLMKKIFAEVDIDVPDKIKKMSYQEAMERFGTDKPDLRFGMELKDLSPIVENSNFNIFSGTVKSGGQVKGINYKGGADSSRSIIDNFEEHVKLFKAKGLAWIALRDGELKSPIAKFLSKEELDNILTKMNAEEGDLLLIVADKASIVANALSNLRLKIAKDFDLIPSEVYKFVWIIDFPLFEYDEEEDCFQSKHHPFAAPVDEDIDKLEKDPASVRADAYDLVLNGEELGGGSIRINNRPLQQKVFSVLSMSEKEQQEKFGFLLEAFDYGTPPHGGIAFGMDRLMMITARTDSIRDVIAFPKTQRATSLLTNAPSKVSKKQLKELGLSLRS</sequence>
<feature type="region of interest" description="Aspartate" evidence="7">
    <location>
        <begin position="206"/>
        <end position="209"/>
    </location>
</feature>
<dbReference type="OrthoDB" id="9802326at2"/>
<name>E4RIJ0_HALHG</name>
<dbReference type="InterPro" id="IPR004365">
    <property type="entry name" value="NA-bd_OB_tRNA"/>
</dbReference>
<feature type="binding site" evidence="7">
    <location>
        <begin position="228"/>
        <end position="230"/>
    </location>
    <ligand>
        <name>ATP</name>
        <dbReference type="ChEBI" id="CHEBI:30616"/>
    </ligand>
</feature>
<dbReference type="CDD" id="cd00777">
    <property type="entry name" value="AspRS_core"/>
    <property type="match status" value="1"/>
</dbReference>
<organism evidence="9 10">
    <name type="scientific">Halanaerobium hydrogeniformans</name>
    <name type="common">Halanaerobium sp. (strain sapolanicus)</name>
    <dbReference type="NCBI Taxonomy" id="656519"/>
    <lineage>
        <taxon>Bacteria</taxon>
        <taxon>Bacillati</taxon>
        <taxon>Bacillota</taxon>
        <taxon>Clostridia</taxon>
        <taxon>Halanaerobiales</taxon>
        <taxon>Halanaerobiaceae</taxon>
        <taxon>Halanaerobium</taxon>
    </lineage>
</organism>
<feature type="site" description="Important for tRNA non-discrimination" evidence="7">
    <location>
        <position position="38"/>
    </location>
</feature>
<evidence type="ECO:0000256" key="2">
    <source>
        <dbReference type="ARBA" id="ARBA00022598"/>
    </source>
</evidence>
<keyword evidence="10" id="KW-1185">Reference proteome</keyword>
<dbReference type="GO" id="GO:0140096">
    <property type="term" value="F:catalytic activity, acting on a protein"/>
    <property type="evidence" value="ECO:0007669"/>
    <property type="project" value="UniProtKB-ARBA"/>
</dbReference>
<dbReference type="SUPFAM" id="SSF50249">
    <property type="entry name" value="Nucleic acid-binding proteins"/>
    <property type="match status" value="1"/>
</dbReference>
<protein>
    <recommendedName>
        <fullName evidence="7">Aspartate--tRNA(Asp/Asn) ligase</fullName>
        <ecNumber evidence="7">6.1.1.23</ecNumber>
    </recommendedName>
    <alternativeName>
        <fullName evidence="7">Aspartyl-tRNA synthetase</fullName>
        <shortName evidence="7">AspRS</shortName>
    </alternativeName>
    <alternativeName>
        <fullName evidence="7">Non-discriminating aspartyl-tRNA synthetase</fullName>
        <shortName evidence="7">ND-AspRS</shortName>
    </alternativeName>
</protein>
<dbReference type="GO" id="GO:0003676">
    <property type="term" value="F:nucleic acid binding"/>
    <property type="evidence" value="ECO:0007669"/>
    <property type="project" value="InterPro"/>
</dbReference>
<dbReference type="GO" id="GO:0006422">
    <property type="term" value="P:aspartyl-tRNA aminoacylation"/>
    <property type="evidence" value="ECO:0007669"/>
    <property type="project" value="UniProtKB-UniRule"/>
</dbReference>
<dbReference type="GO" id="GO:0050560">
    <property type="term" value="F:aspartate-tRNA(Asn) ligase activity"/>
    <property type="evidence" value="ECO:0007669"/>
    <property type="project" value="UniProtKB-EC"/>
</dbReference>
<evidence type="ECO:0000256" key="3">
    <source>
        <dbReference type="ARBA" id="ARBA00022741"/>
    </source>
</evidence>
<dbReference type="PRINTS" id="PR01042">
    <property type="entry name" value="TRNASYNTHASP"/>
</dbReference>
<evidence type="ECO:0000256" key="1">
    <source>
        <dbReference type="ARBA" id="ARBA00006303"/>
    </source>
</evidence>
<dbReference type="NCBIfam" id="NF001750">
    <property type="entry name" value="PRK00476.1"/>
    <property type="match status" value="1"/>
</dbReference>
<reference evidence="9 10" key="1">
    <citation type="submission" date="2010-11" db="EMBL/GenBank/DDBJ databases">
        <title>Complete sequence of Halanaerobium sp. sapolanicus.</title>
        <authorList>
            <consortium name="US DOE Joint Genome Institute"/>
            <person name="Lucas S."/>
            <person name="Copeland A."/>
            <person name="Lapidus A."/>
            <person name="Cheng J.-F."/>
            <person name="Bruce D."/>
            <person name="Goodwin L."/>
            <person name="Pitluck S."/>
            <person name="Davenport K."/>
            <person name="Detter J.C."/>
            <person name="Han C."/>
            <person name="Tapia R."/>
            <person name="Land M."/>
            <person name="Hauser L."/>
            <person name="Jeffries C."/>
            <person name="Kyrpides N."/>
            <person name="Ivanova N."/>
            <person name="Mikhailova N."/>
            <person name="Begemann M.B."/>
            <person name="Mormile M.R."/>
            <person name="Wall J.D."/>
            <person name="Elias D.A."/>
            <person name="Woyke T."/>
        </authorList>
    </citation>
    <scope>NUCLEOTIDE SEQUENCE [LARGE SCALE GENOMIC DNA]</scope>
    <source>
        <strain evidence="10">sapolanicus</strain>
    </source>
</reference>
<dbReference type="HOGENOM" id="CLU_014330_3_2_9"/>
<dbReference type="Gene3D" id="2.40.50.140">
    <property type="entry name" value="Nucleic acid-binding proteins"/>
    <property type="match status" value="1"/>
</dbReference>
<dbReference type="SUPFAM" id="SSF55261">
    <property type="entry name" value="GAD domain-like"/>
    <property type="match status" value="1"/>
</dbReference>
<keyword evidence="5 7" id="KW-0648">Protein biosynthesis</keyword>
<dbReference type="InterPro" id="IPR002312">
    <property type="entry name" value="Asp/Asn-tRNA-synth_IIb"/>
</dbReference>
<dbReference type="Pfam" id="PF00152">
    <property type="entry name" value="tRNA-synt_2"/>
    <property type="match status" value="1"/>
</dbReference>
<evidence type="ECO:0000256" key="7">
    <source>
        <dbReference type="HAMAP-Rule" id="MF_00044"/>
    </source>
</evidence>
<keyword evidence="4 7" id="KW-0067">ATP-binding</keyword>
<dbReference type="GO" id="GO:0016740">
    <property type="term" value="F:transferase activity"/>
    <property type="evidence" value="ECO:0007669"/>
    <property type="project" value="UniProtKB-ARBA"/>
</dbReference>
<dbReference type="Gene3D" id="3.30.1360.30">
    <property type="entry name" value="GAD-like domain"/>
    <property type="match status" value="1"/>
</dbReference>
<dbReference type="GO" id="GO:0005737">
    <property type="term" value="C:cytoplasm"/>
    <property type="evidence" value="ECO:0007669"/>
    <property type="project" value="UniProtKB-SubCell"/>
</dbReference>
<evidence type="ECO:0000313" key="9">
    <source>
        <dbReference type="EMBL" id="ADQ15060.1"/>
    </source>
</evidence>
<keyword evidence="2 7" id="KW-0436">Ligase</keyword>
<feature type="binding site" evidence="7">
    <location>
        <position position="454"/>
    </location>
    <ligand>
        <name>L-aspartate</name>
        <dbReference type="ChEBI" id="CHEBI:29991"/>
    </ligand>
</feature>
<dbReference type="PANTHER" id="PTHR22594">
    <property type="entry name" value="ASPARTYL/LYSYL-TRNA SYNTHETASE"/>
    <property type="match status" value="1"/>
</dbReference>
<dbReference type="InterPro" id="IPR006195">
    <property type="entry name" value="aa-tRNA-synth_II"/>
</dbReference>
<dbReference type="PANTHER" id="PTHR22594:SF5">
    <property type="entry name" value="ASPARTATE--TRNA LIGASE, MITOCHONDRIAL"/>
    <property type="match status" value="1"/>
</dbReference>
<dbReference type="STRING" id="656519.Halsa_1637"/>
<dbReference type="InterPro" id="IPR045864">
    <property type="entry name" value="aa-tRNA-synth_II/BPL/LPL"/>
</dbReference>
<accession>E4RIJ0</accession>
<evidence type="ECO:0000256" key="6">
    <source>
        <dbReference type="ARBA" id="ARBA00023146"/>
    </source>
</evidence>
<dbReference type="InterPro" id="IPR004524">
    <property type="entry name" value="Asp-tRNA-ligase_1"/>
</dbReference>
<dbReference type="InterPro" id="IPR029351">
    <property type="entry name" value="GAD_dom"/>
</dbReference>
<dbReference type="Gene3D" id="3.30.930.10">
    <property type="entry name" value="Bira Bifunctional Protein, Domain 2"/>
    <property type="match status" value="1"/>
</dbReference>
<dbReference type="eggNOG" id="COG0173">
    <property type="taxonomic scope" value="Bacteria"/>
</dbReference>
<keyword evidence="3 7" id="KW-0547">Nucleotide-binding</keyword>
<keyword evidence="6 7" id="KW-0030">Aminoacyl-tRNA synthetase</keyword>
<comment type="catalytic activity">
    <reaction evidence="7">
        <text>tRNA(Asx) + L-aspartate + ATP = L-aspartyl-tRNA(Asx) + AMP + diphosphate</text>
        <dbReference type="Rhea" id="RHEA:18349"/>
        <dbReference type="Rhea" id="RHEA-COMP:9710"/>
        <dbReference type="Rhea" id="RHEA-COMP:9711"/>
        <dbReference type="ChEBI" id="CHEBI:29991"/>
        <dbReference type="ChEBI" id="CHEBI:30616"/>
        <dbReference type="ChEBI" id="CHEBI:33019"/>
        <dbReference type="ChEBI" id="CHEBI:78442"/>
        <dbReference type="ChEBI" id="CHEBI:78516"/>
        <dbReference type="ChEBI" id="CHEBI:456215"/>
        <dbReference type="EC" id="6.1.1.23"/>
    </reaction>
</comment>
<evidence type="ECO:0000313" key="10">
    <source>
        <dbReference type="Proteomes" id="UP000007434"/>
    </source>
</evidence>
<proteinExistence type="inferred from homology"/>
<dbReference type="RefSeq" id="WP_013406137.1">
    <property type="nucleotide sequence ID" value="NC_014654.1"/>
</dbReference>
<dbReference type="EMBL" id="CP002304">
    <property type="protein sequence ID" value="ADQ15060.1"/>
    <property type="molecule type" value="Genomic_DNA"/>
</dbReference>
<dbReference type="InterPro" id="IPR012340">
    <property type="entry name" value="NA-bd_OB-fold"/>
</dbReference>
<comment type="function">
    <text evidence="7">Aspartyl-tRNA synthetase with relaxed tRNA specificity since it is able to aspartylate not only its cognate tRNA(Asp) but also tRNA(Asn). Reaction proceeds in two steps: L-aspartate is first activated by ATP to form Asp-AMP and then transferred to the acceptor end of tRNA(Asp/Asn).</text>
</comment>
<evidence type="ECO:0000259" key="8">
    <source>
        <dbReference type="PROSITE" id="PS50862"/>
    </source>
</evidence>
<feature type="binding site" evidence="7">
    <location>
        <position position="488"/>
    </location>
    <ligand>
        <name>ATP</name>
        <dbReference type="ChEBI" id="CHEBI:30616"/>
    </ligand>
</feature>
<feature type="binding site" evidence="7">
    <location>
        <position position="228"/>
    </location>
    <ligand>
        <name>L-aspartate</name>
        <dbReference type="ChEBI" id="CHEBI:29991"/>
    </ligand>
</feature>
<feature type="site" description="Important for tRNA non-discrimination" evidence="7">
    <location>
        <position position="90"/>
    </location>
</feature>
<feature type="domain" description="Aminoacyl-transfer RNA synthetases class-II family profile" evidence="8">
    <location>
        <begin position="151"/>
        <end position="561"/>
    </location>
</feature>
<dbReference type="AlphaFoldDB" id="E4RIJ0"/>
<dbReference type="InterPro" id="IPR004364">
    <property type="entry name" value="Aa-tRNA-synt_II"/>
</dbReference>
<evidence type="ECO:0000256" key="5">
    <source>
        <dbReference type="ARBA" id="ARBA00022917"/>
    </source>
</evidence>
<feature type="binding site" evidence="7">
    <location>
        <begin position="540"/>
        <end position="543"/>
    </location>
    <ligand>
        <name>ATP</name>
        <dbReference type="ChEBI" id="CHEBI:30616"/>
    </ligand>
</feature>
<dbReference type="InterPro" id="IPR047090">
    <property type="entry name" value="AspRS_core"/>
</dbReference>
<feature type="binding site" evidence="7">
    <location>
        <position position="495"/>
    </location>
    <ligand>
        <name>L-aspartate</name>
        <dbReference type="ChEBI" id="CHEBI:29991"/>
    </ligand>
</feature>
<feature type="binding site" evidence="7">
    <location>
        <position position="182"/>
    </location>
    <ligand>
        <name>L-aspartate</name>
        <dbReference type="ChEBI" id="CHEBI:29991"/>
    </ligand>
</feature>
<reference evidence="9 10" key="2">
    <citation type="journal article" date="2011" name="J. Bacteriol.">
        <title>Complete Genome Sequence of the Haloalkaliphilic, Hydrogen Producing Halanaerobium hydrogenoformans.</title>
        <authorList>
            <person name="Brown S.D."/>
            <person name="Begemann M.B."/>
            <person name="Mormile M.R."/>
            <person name="Wall J.D."/>
            <person name="Han C.S."/>
            <person name="Goodwin L.A."/>
            <person name="Pitluck S."/>
            <person name="Land M.L."/>
            <person name="Hauser L.J."/>
            <person name="Elias D.A."/>
        </authorList>
    </citation>
    <scope>NUCLEOTIDE SEQUENCE [LARGE SCALE GENOMIC DNA]</scope>
    <source>
        <strain evidence="10">sapolanicus</strain>
    </source>
</reference>
<dbReference type="PROSITE" id="PS50862">
    <property type="entry name" value="AA_TRNA_LIGASE_II"/>
    <property type="match status" value="1"/>
</dbReference>
<dbReference type="InterPro" id="IPR004115">
    <property type="entry name" value="GAD-like_sf"/>
</dbReference>
<comment type="similarity">
    <text evidence="1 7">Belongs to the class-II aminoacyl-tRNA synthetase family. Type 1 subfamily.</text>
</comment>
<dbReference type="Proteomes" id="UP000007434">
    <property type="component" value="Chromosome"/>
</dbReference>
<dbReference type="KEGG" id="has:Halsa_1637"/>
<comment type="subcellular location">
    <subcellularLocation>
        <location evidence="7">Cytoplasm</location>
    </subcellularLocation>
</comment>
<dbReference type="EC" id="6.1.1.23" evidence="7"/>
<dbReference type="Pfam" id="PF02938">
    <property type="entry name" value="GAD"/>
    <property type="match status" value="1"/>
</dbReference>
<feature type="binding site" evidence="7">
    <location>
        <position position="237"/>
    </location>
    <ligand>
        <name>ATP</name>
        <dbReference type="ChEBI" id="CHEBI:30616"/>
    </ligand>
</feature>
<dbReference type="HAMAP" id="MF_00044">
    <property type="entry name" value="Asp_tRNA_synth_type1"/>
    <property type="match status" value="1"/>
</dbReference>
<dbReference type="NCBIfam" id="TIGR00459">
    <property type="entry name" value="aspS_bact"/>
    <property type="match status" value="1"/>
</dbReference>
<dbReference type="Pfam" id="PF01336">
    <property type="entry name" value="tRNA_anti-codon"/>
    <property type="match status" value="1"/>
</dbReference>
<dbReference type="GO" id="GO:0004815">
    <property type="term" value="F:aspartate-tRNA ligase activity"/>
    <property type="evidence" value="ECO:0007669"/>
    <property type="project" value="UniProtKB-UniRule"/>
</dbReference>